<gene>
    <name evidence="1" type="ORF">SmaMPs15_000064</name>
</gene>
<proteinExistence type="predicted"/>
<dbReference type="Proteomes" id="UP000829466">
    <property type="component" value="Segment"/>
</dbReference>
<evidence type="ECO:0000313" key="1">
    <source>
        <dbReference type="EMBL" id="UMO77215.1"/>
    </source>
</evidence>
<keyword evidence="2" id="KW-1185">Reference proteome</keyword>
<evidence type="ECO:0000313" key="2">
    <source>
        <dbReference type="Proteomes" id="UP000829466"/>
    </source>
</evidence>
<accession>A0AAE9FRF4</accession>
<reference evidence="1 2" key="1">
    <citation type="submission" date="2021-12" db="EMBL/GenBank/DDBJ databases">
        <title>Characterization of bacteriophage vB_SmaM_Ps15 infective to Stenotrophomonas maltophila clinical ocular isolates.</title>
        <authorList>
            <person name="Damnjanovic D."/>
            <person name="Vazquez-Campos X."/>
            <person name="Elliott L."/>
            <person name="Willcox M."/>
            <person name="Bridge W.J."/>
        </authorList>
    </citation>
    <scope>NUCLEOTIDE SEQUENCE [LARGE SCALE GENOMIC DNA]</scope>
</reference>
<dbReference type="EMBL" id="OL702939">
    <property type="protein sequence ID" value="UMO77215.1"/>
    <property type="molecule type" value="Genomic_DNA"/>
</dbReference>
<name>A0AAE9FRF4_9CAUD</name>
<organism evidence="1 2">
    <name type="scientific">Stenotrophomonas maltophilia phage vB_SmaM_Ps15</name>
    <dbReference type="NCBI Taxonomy" id="3071007"/>
    <lineage>
        <taxon>Viruses</taxon>
        <taxon>Duplodnaviria</taxon>
        <taxon>Heunggongvirae</taxon>
        <taxon>Uroviricota</taxon>
        <taxon>Caudoviricetes</taxon>
        <taxon>Menderavirus</taxon>
        <taxon>Menderavirus Ps15</taxon>
    </lineage>
</organism>
<sequence length="60" mass="7077">MVMKYKLDTRKRLGRDGKVHVIERKELPDMVKDSELPILALLQIDSTYVDFDGDVWTRIE</sequence>
<protein>
    <submittedName>
        <fullName evidence="1">Uncharacterized protein</fullName>
    </submittedName>
</protein>